<dbReference type="GO" id="GO:0009279">
    <property type="term" value="C:cell outer membrane"/>
    <property type="evidence" value="ECO:0007669"/>
    <property type="project" value="InterPro"/>
</dbReference>
<name>W0DTG0_9GAMM</name>
<reference evidence="1 2" key="1">
    <citation type="submission" date="2013-12" db="EMBL/GenBank/DDBJ databases">
        <authorList>
            <consortium name="DOE Joint Genome Institute"/>
            <person name="Kappler U."/>
            <person name="Huntemann M."/>
            <person name="Han J."/>
            <person name="Chen A."/>
            <person name="Kyrpides N."/>
            <person name="Mavromatis K."/>
            <person name="Markowitz V."/>
            <person name="Palaniappan K."/>
            <person name="Ivanova N."/>
            <person name="Schaumberg A."/>
            <person name="Pati A."/>
            <person name="Liolios K."/>
            <person name="Nordberg H.P."/>
            <person name="Cantor M.N."/>
            <person name="Hua S.X."/>
            <person name="Woyke T."/>
        </authorList>
    </citation>
    <scope>NUCLEOTIDE SEQUENCE [LARGE SCALE GENOMIC DNA]</scope>
    <source>
        <strain evidence="2">AL2</strain>
    </source>
</reference>
<dbReference type="GO" id="GO:0005507">
    <property type="term" value="F:copper ion binding"/>
    <property type="evidence" value="ECO:0007669"/>
    <property type="project" value="InterPro"/>
</dbReference>
<accession>W0DTG0</accession>
<dbReference type="SUPFAM" id="SSF103515">
    <property type="entry name" value="Autotransporter"/>
    <property type="match status" value="1"/>
</dbReference>
<dbReference type="InterPro" id="IPR036709">
    <property type="entry name" value="Autotransporte_beta_dom_sf"/>
</dbReference>
<keyword evidence="2" id="KW-1185">Reference proteome</keyword>
<dbReference type="Proteomes" id="UP000005380">
    <property type="component" value="Chromosome"/>
</dbReference>
<protein>
    <submittedName>
        <fullName evidence="1">Copper resistance protein CopB</fullName>
    </submittedName>
</protein>
<proteinExistence type="predicted"/>
<dbReference type="STRING" id="717772.THIAE_08025"/>
<organism evidence="1 2">
    <name type="scientific">Thiomicrospira aerophila AL3</name>
    <dbReference type="NCBI Taxonomy" id="717772"/>
    <lineage>
        <taxon>Bacteria</taxon>
        <taxon>Pseudomonadati</taxon>
        <taxon>Pseudomonadota</taxon>
        <taxon>Gammaproteobacteria</taxon>
        <taxon>Thiotrichales</taxon>
        <taxon>Piscirickettsiaceae</taxon>
        <taxon>Thiomicrospira</taxon>
    </lineage>
</organism>
<sequence length="241" mass="27584">MQGGKAPEDARDPHAYSNGLRFNDRDLQRLHLMDQHIYKAFIVDHLERVFDADHEYTAYKLQAWIGRDYNKFALHSEGHIKEGDLNAHTELYWSHAYAAYWDSLLGVRFDHGHKDRQWLAAGVQGLAPYMFEVTAKAFIDSDARVAAKVEVKRELLFTQDLELEPKLEAKAFSSKDQDFNEGAGLADVSAALRLKYHIKPEFAPYIGVKWQQKFGETADMAKANQQSTASTQWVAGISFWF</sequence>
<gene>
    <name evidence="1" type="ORF">THIAE_08025</name>
</gene>
<evidence type="ECO:0000313" key="1">
    <source>
        <dbReference type="EMBL" id="AHF01712.1"/>
    </source>
</evidence>
<dbReference type="Pfam" id="PF05275">
    <property type="entry name" value="CopB"/>
    <property type="match status" value="1"/>
</dbReference>
<dbReference type="HOGENOM" id="CLU_042913_1_0_6"/>
<dbReference type="InParanoid" id="W0DTG0"/>
<dbReference type="InterPro" id="IPR007939">
    <property type="entry name" value="Cu-R_B_prcur"/>
</dbReference>
<dbReference type="EMBL" id="CP007030">
    <property type="protein sequence ID" value="AHF01712.1"/>
    <property type="molecule type" value="Genomic_DNA"/>
</dbReference>
<dbReference type="GO" id="GO:0006878">
    <property type="term" value="P:intracellular copper ion homeostasis"/>
    <property type="evidence" value="ECO:0007669"/>
    <property type="project" value="InterPro"/>
</dbReference>
<dbReference type="KEGG" id="tao:THIAE_08025"/>
<dbReference type="eggNOG" id="COG3667">
    <property type="taxonomic scope" value="Bacteria"/>
</dbReference>
<dbReference type="AlphaFoldDB" id="W0DTG0"/>
<evidence type="ECO:0000313" key="2">
    <source>
        <dbReference type="Proteomes" id="UP000005380"/>
    </source>
</evidence>